<feature type="transmembrane region" description="Helical" evidence="1">
    <location>
        <begin position="12"/>
        <end position="30"/>
    </location>
</feature>
<reference evidence="3" key="1">
    <citation type="journal article" date="2020" name="Nat. Commun.">
        <title>Genome sequence of the cluster root forming white lupin.</title>
        <authorList>
            <person name="Hufnagel B."/>
            <person name="Marques A."/>
            <person name="Soriano A."/>
            <person name="Marques L."/>
            <person name="Divol F."/>
            <person name="Doumas P."/>
            <person name="Sallet E."/>
            <person name="Mancinotti D."/>
            <person name="Carrere S."/>
            <person name="Marande W."/>
            <person name="Arribat S."/>
            <person name="Keller J."/>
            <person name="Huneau C."/>
            <person name="Blein T."/>
            <person name="Aime D."/>
            <person name="Laguerre M."/>
            <person name="Taylor J."/>
            <person name="Schubert V."/>
            <person name="Nelson M."/>
            <person name="Geu-Flores F."/>
            <person name="Crespi M."/>
            <person name="Gallardo-Guerrero K."/>
            <person name="Delaux P.-M."/>
            <person name="Salse J."/>
            <person name="Berges H."/>
            <person name="Guyot R."/>
            <person name="Gouzy J."/>
            <person name="Peret B."/>
        </authorList>
    </citation>
    <scope>NUCLEOTIDE SEQUENCE [LARGE SCALE GENOMIC DNA]</scope>
    <source>
        <strain evidence="3">cv. Amiga</strain>
    </source>
</reference>
<proteinExistence type="predicted"/>
<evidence type="ECO:0000256" key="1">
    <source>
        <dbReference type="SAM" id="Phobius"/>
    </source>
</evidence>
<dbReference type="AlphaFoldDB" id="A0A6A4N3W1"/>
<keyword evidence="1" id="KW-0472">Membrane</keyword>
<sequence>MKHDGLKQMLPTIILILVCLFSFPSNKLYYGSSYRGFEQVYIWSKIFIFYLIHLYT</sequence>
<comment type="caution">
    <text evidence="2">The sequence shown here is derived from an EMBL/GenBank/DDBJ whole genome shotgun (WGS) entry which is preliminary data.</text>
</comment>
<keyword evidence="1" id="KW-1133">Transmembrane helix</keyword>
<dbReference type="Proteomes" id="UP000447434">
    <property type="component" value="Chromosome 21"/>
</dbReference>
<organism evidence="2 3">
    <name type="scientific">Lupinus albus</name>
    <name type="common">White lupine</name>
    <name type="synonym">Lupinus termis</name>
    <dbReference type="NCBI Taxonomy" id="3870"/>
    <lineage>
        <taxon>Eukaryota</taxon>
        <taxon>Viridiplantae</taxon>
        <taxon>Streptophyta</taxon>
        <taxon>Embryophyta</taxon>
        <taxon>Tracheophyta</taxon>
        <taxon>Spermatophyta</taxon>
        <taxon>Magnoliopsida</taxon>
        <taxon>eudicotyledons</taxon>
        <taxon>Gunneridae</taxon>
        <taxon>Pentapetalae</taxon>
        <taxon>rosids</taxon>
        <taxon>fabids</taxon>
        <taxon>Fabales</taxon>
        <taxon>Fabaceae</taxon>
        <taxon>Papilionoideae</taxon>
        <taxon>50 kb inversion clade</taxon>
        <taxon>genistoids sensu lato</taxon>
        <taxon>core genistoids</taxon>
        <taxon>Genisteae</taxon>
        <taxon>Lupinus</taxon>
    </lineage>
</organism>
<keyword evidence="3" id="KW-1185">Reference proteome</keyword>
<accession>A0A6A4N3W1</accession>
<evidence type="ECO:0000313" key="3">
    <source>
        <dbReference type="Proteomes" id="UP000447434"/>
    </source>
</evidence>
<dbReference type="EMBL" id="WOCE01000021">
    <property type="protein sequence ID" value="KAE9589096.1"/>
    <property type="molecule type" value="Genomic_DNA"/>
</dbReference>
<evidence type="ECO:0000313" key="2">
    <source>
        <dbReference type="EMBL" id="KAE9589096.1"/>
    </source>
</evidence>
<keyword evidence="1" id="KW-0812">Transmembrane</keyword>
<name>A0A6A4N3W1_LUPAL</name>
<gene>
    <name evidence="2" type="ORF">Lalb_Chr21g0305431</name>
</gene>
<protein>
    <submittedName>
        <fullName evidence="2">Uncharacterized protein</fullName>
    </submittedName>
</protein>